<dbReference type="InterPro" id="IPR036388">
    <property type="entry name" value="WH-like_DNA-bd_sf"/>
</dbReference>
<evidence type="ECO:0000313" key="6">
    <source>
        <dbReference type="EMBL" id="MBA5636909.1"/>
    </source>
</evidence>
<feature type="domain" description="HTH lysR-type" evidence="5">
    <location>
        <begin position="1"/>
        <end position="61"/>
    </location>
</feature>
<dbReference type="FunFam" id="1.10.10.10:FF:000001">
    <property type="entry name" value="LysR family transcriptional regulator"/>
    <property type="match status" value="1"/>
</dbReference>
<dbReference type="PROSITE" id="PS50931">
    <property type="entry name" value="HTH_LYSR"/>
    <property type="match status" value="1"/>
</dbReference>
<gene>
    <name evidence="6" type="ORF">H3H37_07570</name>
</gene>
<dbReference type="Gene3D" id="1.10.10.10">
    <property type="entry name" value="Winged helix-like DNA-binding domain superfamily/Winged helix DNA-binding domain"/>
    <property type="match status" value="1"/>
</dbReference>
<sequence length="325" mass="35904">MHHASFRQLEALTLVARHESVSRAADALHVTQPAISLQIRTLEEITGIALTRKVGRNIQLTAAGEVMLEFSERILRLWEQAADELAALRGVTSGTLRIGAVTTAEHLLPPLLVPFTMERPDVRLKLQVGNRAEIVNMLARHEIDLAIMGTPPRELRTNAARFARHPMAFVASPSHKLMKKKKLTLDDVMAANLLVRERGSGTRTAIERLFREAGHPLNFGSEVSSNEAIKRMVSAGLGIGFLSVHACGLEFEAGLLAILPMQEHPVEADWHVMHLTDQPIPKVAAAFQDFVIEHGQELVRRELEGLYKQLGRQRKPRAGGVAADE</sequence>
<dbReference type="InterPro" id="IPR005119">
    <property type="entry name" value="LysR_subst-bd"/>
</dbReference>
<evidence type="ECO:0000259" key="5">
    <source>
        <dbReference type="PROSITE" id="PS50931"/>
    </source>
</evidence>
<evidence type="ECO:0000256" key="3">
    <source>
        <dbReference type="ARBA" id="ARBA00023125"/>
    </source>
</evidence>
<dbReference type="PANTHER" id="PTHR30126">
    <property type="entry name" value="HTH-TYPE TRANSCRIPTIONAL REGULATOR"/>
    <property type="match status" value="1"/>
</dbReference>
<dbReference type="Gene3D" id="3.40.190.290">
    <property type="match status" value="1"/>
</dbReference>
<dbReference type="SUPFAM" id="SSF53850">
    <property type="entry name" value="Periplasmic binding protein-like II"/>
    <property type="match status" value="1"/>
</dbReference>
<dbReference type="Proteomes" id="UP000534388">
    <property type="component" value="Unassembled WGS sequence"/>
</dbReference>
<keyword evidence="4" id="KW-0804">Transcription</keyword>
<dbReference type="GO" id="GO:0000976">
    <property type="term" value="F:transcription cis-regulatory region binding"/>
    <property type="evidence" value="ECO:0007669"/>
    <property type="project" value="TreeGrafter"/>
</dbReference>
<accession>A0A7W2EQR6</accession>
<dbReference type="Pfam" id="PF00126">
    <property type="entry name" value="HTH_1"/>
    <property type="match status" value="1"/>
</dbReference>
<dbReference type="InterPro" id="IPR036390">
    <property type="entry name" value="WH_DNA-bd_sf"/>
</dbReference>
<dbReference type="PANTHER" id="PTHR30126:SF5">
    <property type="entry name" value="HTH-TYPE TRANSCRIPTIONAL ACTIVATOR CMPR"/>
    <property type="match status" value="1"/>
</dbReference>
<evidence type="ECO:0000256" key="2">
    <source>
        <dbReference type="ARBA" id="ARBA00023015"/>
    </source>
</evidence>
<dbReference type="GO" id="GO:0003700">
    <property type="term" value="F:DNA-binding transcription factor activity"/>
    <property type="evidence" value="ECO:0007669"/>
    <property type="project" value="InterPro"/>
</dbReference>
<dbReference type="RefSeq" id="WP_182161073.1">
    <property type="nucleotide sequence ID" value="NZ_JACEZT010000004.1"/>
</dbReference>
<dbReference type="SUPFAM" id="SSF46785">
    <property type="entry name" value="Winged helix' DNA-binding domain"/>
    <property type="match status" value="1"/>
</dbReference>
<keyword evidence="2" id="KW-0805">Transcription regulation</keyword>
<proteinExistence type="inferred from homology"/>
<reference evidence="6 7" key="1">
    <citation type="submission" date="2020-07" db="EMBL/GenBank/DDBJ databases">
        <title>Novel species isolated from subtropical streams in China.</title>
        <authorList>
            <person name="Lu H."/>
        </authorList>
    </citation>
    <scope>NUCLEOTIDE SEQUENCE [LARGE SCALE GENOMIC DNA]</scope>
    <source>
        <strain evidence="6 7">LX20W</strain>
    </source>
</reference>
<dbReference type="Pfam" id="PF03466">
    <property type="entry name" value="LysR_substrate"/>
    <property type="match status" value="1"/>
</dbReference>
<dbReference type="PRINTS" id="PR00039">
    <property type="entry name" value="HTHLYSR"/>
</dbReference>
<dbReference type="InterPro" id="IPR000847">
    <property type="entry name" value="LysR_HTH_N"/>
</dbReference>
<keyword evidence="3" id="KW-0238">DNA-binding</keyword>
<evidence type="ECO:0000256" key="4">
    <source>
        <dbReference type="ARBA" id="ARBA00023163"/>
    </source>
</evidence>
<dbReference type="AlphaFoldDB" id="A0A7W2EQR6"/>
<keyword evidence="7" id="KW-1185">Reference proteome</keyword>
<evidence type="ECO:0000313" key="7">
    <source>
        <dbReference type="Proteomes" id="UP000534388"/>
    </source>
</evidence>
<organism evidence="6 7">
    <name type="scientific">Rugamonas brunnea</name>
    <dbReference type="NCBI Taxonomy" id="2758569"/>
    <lineage>
        <taxon>Bacteria</taxon>
        <taxon>Pseudomonadati</taxon>
        <taxon>Pseudomonadota</taxon>
        <taxon>Betaproteobacteria</taxon>
        <taxon>Burkholderiales</taxon>
        <taxon>Oxalobacteraceae</taxon>
        <taxon>Telluria group</taxon>
        <taxon>Rugamonas</taxon>
    </lineage>
</organism>
<dbReference type="EMBL" id="JACEZT010000004">
    <property type="protein sequence ID" value="MBA5636909.1"/>
    <property type="molecule type" value="Genomic_DNA"/>
</dbReference>
<protein>
    <submittedName>
        <fullName evidence="6">LysR family transcriptional regulator</fullName>
    </submittedName>
</protein>
<comment type="similarity">
    <text evidence="1">Belongs to the LysR transcriptional regulatory family.</text>
</comment>
<evidence type="ECO:0000256" key="1">
    <source>
        <dbReference type="ARBA" id="ARBA00009437"/>
    </source>
</evidence>
<name>A0A7W2EQR6_9BURK</name>
<comment type="caution">
    <text evidence="6">The sequence shown here is derived from an EMBL/GenBank/DDBJ whole genome shotgun (WGS) entry which is preliminary data.</text>
</comment>